<dbReference type="EMBL" id="LCZI01000922">
    <property type="protein sequence ID" value="KKZ63777.1"/>
    <property type="molecule type" value="Genomic_DNA"/>
</dbReference>
<dbReference type="Pfam" id="PF01636">
    <property type="entry name" value="APH"/>
    <property type="match status" value="1"/>
</dbReference>
<dbReference type="VEuPathDB" id="FungiDB:EMCG_01881"/>
<dbReference type="SUPFAM" id="SSF56112">
    <property type="entry name" value="Protein kinase-like (PK-like)"/>
    <property type="match status" value="1"/>
</dbReference>
<evidence type="ECO:0000313" key="2">
    <source>
        <dbReference type="EMBL" id="KKZ63777.1"/>
    </source>
</evidence>
<dbReference type="Proteomes" id="UP000034164">
    <property type="component" value="Unassembled WGS sequence"/>
</dbReference>
<feature type="domain" description="Aminoglycoside phosphotransferase" evidence="1">
    <location>
        <begin position="137"/>
        <end position="197"/>
    </location>
</feature>
<dbReference type="InterPro" id="IPR011009">
    <property type="entry name" value="Kinase-like_dom_sf"/>
</dbReference>
<comment type="caution">
    <text evidence="2">The sequence shown here is derived from an EMBL/GenBank/DDBJ whole genome shotgun (WGS) entry which is preliminary data.</text>
</comment>
<dbReference type="AlphaFoldDB" id="A0A0G2HZK9"/>
<dbReference type="CDD" id="cd05120">
    <property type="entry name" value="APH_ChoK_like"/>
    <property type="match status" value="1"/>
</dbReference>
<gene>
    <name evidence="2" type="ORF">EMCG_01881</name>
</gene>
<evidence type="ECO:0000313" key="3">
    <source>
        <dbReference type="Proteomes" id="UP000034164"/>
    </source>
</evidence>
<dbReference type="InterPro" id="IPR002575">
    <property type="entry name" value="Aminoglycoside_PTrfase"/>
</dbReference>
<organism evidence="2 3">
    <name type="scientific">[Emmonsia] crescens</name>
    <dbReference type="NCBI Taxonomy" id="73230"/>
    <lineage>
        <taxon>Eukaryota</taxon>
        <taxon>Fungi</taxon>
        <taxon>Dikarya</taxon>
        <taxon>Ascomycota</taxon>
        <taxon>Pezizomycotina</taxon>
        <taxon>Eurotiomycetes</taxon>
        <taxon>Eurotiomycetidae</taxon>
        <taxon>Onygenales</taxon>
        <taxon>Ajellomycetaceae</taxon>
        <taxon>Emergomyces</taxon>
    </lineage>
</organism>
<evidence type="ECO:0000259" key="1">
    <source>
        <dbReference type="Pfam" id="PF01636"/>
    </source>
</evidence>
<sequence length="234" mass="27036">MDPFTPKAGYGQNISNSVLGIPRVIRLDEHRVLKKARNVLEPDIMKFITANTTIPVPKTYETKFDEEQKTFYIIMDYMHGKPLDKAWVNLTQDQRASTCRQIAGYLKELRQLTGKQIEGVNGTPVRTPSNNPGHHHAIHFAHGDLSPRNILVDEGGHITAVLDWEWAGWFPEYWDVVRMLTDIPSKKQMPEYAKHLHSVPLYQYEREYFAMVHVLRLEPPDPRWKTIHPATSSN</sequence>
<dbReference type="OrthoDB" id="8300194at2759"/>
<name>A0A0G2HZK9_9EURO</name>
<proteinExistence type="predicted"/>
<dbReference type="InterPro" id="IPR051678">
    <property type="entry name" value="AGP_Transferase"/>
</dbReference>
<dbReference type="PANTHER" id="PTHR21310">
    <property type="entry name" value="AMINOGLYCOSIDE PHOSPHOTRANSFERASE-RELATED-RELATED"/>
    <property type="match status" value="1"/>
</dbReference>
<protein>
    <recommendedName>
        <fullName evidence="1">Aminoglycoside phosphotransferase domain-containing protein</fullName>
    </recommendedName>
</protein>
<accession>A0A0G2HZK9</accession>
<dbReference type="PANTHER" id="PTHR21310:SF58">
    <property type="entry name" value="AMINOGLYCOSIDE PHOSPHOTRANSFERASE DOMAIN-CONTAINING PROTEIN"/>
    <property type="match status" value="1"/>
</dbReference>
<reference evidence="3" key="1">
    <citation type="journal article" date="2015" name="PLoS Genet.">
        <title>The dynamic genome and transcriptome of the human fungal pathogen Blastomyces and close relative Emmonsia.</title>
        <authorList>
            <person name="Munoz J.F."/>
            <person name="Gauthier G.M."/>
            <person name="Desjardins C.A."/>
            <person name="Gallo J.E."/>
            <person name="Holder J."/>
            <person name="Sullivan T.D."/>
            <person name="Marty A.J."/>
            <person name="Carmen J.C."/>
            <person name="Chen Z."/>
            <person name="Ding L."/>
            <person name="Gujja S."/>
            <person name="Magrini V."/>
            <person name="Misas E."/>
            <person name="Mitreva M."/>
            <person name="Priest M."/>
            <person name="Saif S."/>
            <person name="Whiston E.A."/>
            <person name="Young S."/>
            <person name="Zeng Q."/>
            <person name="Goldman W.E."/>
            <person name="Mardis E.R."/>
            <person name="Taylor J.W."/>
            <person name="McEwen J.G."/>
            <person name="Clay O.K."/>
            <person name="Klein B.S."/>
            <person name="Cuomo C.A."/>
        </authorList>
    </citation>
    <scope>NUCLEOTIDE SEQUENCE [LARGE SCALE GENOMIC DNA]</scope>
    <source>
        <strain evidence="3">UAMH 3008</strain>
    </source>
</reference>
<dbReference type="Gene3D" id="3.90.1200.10">
    <property type="match status" value="1"/>
</dbReference>